<dbReference type="InterPro" id="IPR050425">
    <property type="entry name" value="NAD(P)_dehydrat-like"/>
</dbReference>
<dbReference type="Proteomes" id="UP000623129">
    <property type="component" value="Unassembled WGS sequence"/>
</dbReference>
<proteinExistence type="predicted"/>
<dbReference type="Gene3D" id="3.40.50.720">
    <property type="entry name" value="NAD(P)-binding Rossmann-like Domain"/>
    <property type="match status" value="1"/>
</dbReference>
<reference evidence="2" key="1">
    <citation type="submission" date="2020-01" db="EMBL/GenBank/DDBJ databases">
        <title>Genome sequence of Kobresia littledalei, the first chromosome-level genome in the family Cyperaceae.</title>
        <authorList>
            <person name="Qu G."/>
        </authorList>
    </citation>
    <scope>NUCLEOTIDE SEQUENCE</scope>
    <source>
        <strain evidence="2">C.B.Clarke</strain>
        <tissue evidence="2">Leaf</tissue>
    </source>
</reference>
<name>A0A833QLZ8_9POAL</name>
<gene>
    <name evidence="2" type="ORF">FCM35_KLT10250</name>
</gene>
<comment type="caution">
    <text evidence="2">The sequence shown here is derived from an EMBL/GenBank/DDBJ whole genome shotgun (WGS) entry which is preliminary data.</text>
</comment>
<evidence type="ECO:0000313" key="2">
    <source>
        <dbReference type="EMBL" id="KAF3325179.1"/>
    </source>
</evidence>
<sequence>MKKDLVAVNPSFVIGPLLTPTPTSSLSLTLGLLTGTKRSYPNMTCGFVHIDDVVKCHILAMEDKKASGRLICSGPVVHWSEIVKMLKSKYSKYPITDRCGSNLGYADQHSLDTSKLSELGFPAFTSIEHMFDDCIASFQEKGLLQ</sequence>
<dbReference type="PANTHER" id="PTHR10366:SF503">
    <property type="entry name" value="TETRAKETIDE ALPHA-PYRONE REDUCTASE 2"/>
    <property type="match status" value="1"/>
</dbReference>
<dbReference type="PANTHER" id="PTHR10366">
    <property type="entry name" value="NAD DEPENDENT EPIMERASE/DEHYDRATASE"/>
    <property type="match status" value="1"/>
</dbReference>
<dbReference type="AlphaFoldDB" id="A0A833QLZ8"/>
<accession>A0A833QLZ8</accession>
<dbReference type="EMBL" id="SWLB01000020">
    <property type="protein sequence ID" value="KAF3325179.1"/>
    <property type="molecule type" value="Genomic_DNA"/>
</dbReference>
<dbReference type="SUPFAM" id="SSF51735">
    <property type="entry name" value="NAD(P)-binding Rossmann-fold domains"/>
    <property type="match status" value="1"/>
</dbReference>
<dbReference type="OrthoDB" id="2735536at2759"/>
<evidence type="ECO:0000256" key="1">
    <source>
        <dbReference type="ARBA" id="ARBA00023002"/>
    </source>
</evidence>
<keyword evidence="1" id="KW-0560">Oxidoreductase</keyword>
<dbReference type="GO" id="GO:0016616">
    <property type="term" value="F:oxidoreductase activity, acting on the CH-OH group of donors, NAD or NADP as acceptor"/>
    <property type="evidence" value="ECO:0007669"/>
    <property type="project" value="TreeGrafter"/>
</dbReference>
<evidence type="ECO:0000313" key="3">
    <source>
        <dbReference type="Proteomes" id="UP000623129"/>
    </source>
</evidence>
<dbReference type="InterPro" id="IPR036291">
    <property type="entry name" value="NAD(P)-bd_dom_sf"/>
</dbReference>
<protein>
    <submittedName>
        <fullName evidence="2">Tetraketide alpha-pyrone reductase 2</fullName>
    </submittedName>
</protein>
<organism evidence="2 3">
    <name type="scientific">Carex littledalei</name>
    <dbReference type="NCBI Taxonomy" id="544730"/>
    <lineage>
        <taxon>Eukaryota</taxon>
        <taxon>Viridiplantae</taxon>
        <taxon>Streptophyta</taxon>
        <taxon>Embryophyta</taxon>
        <taxon>Tracheophyta</taxon>
        <taxon>Spermatophyta</taxon>
        <taxon>Magnoliopsida</taxon>
        <taxon>Liliopsida</taxon>
        <taxon>Poales</taxon>
        <taxon>Cyperaceae</taxon>
        <taxon>Cyperoideae</taxon>
        <taxon>Cariceae</taxon>
        <taxon>Carex</taxon>
        <taxon>Carex subgen. Euthyceras</taxon>
    </lineage>
</organism>
<keyword evidence="3" id="KW-1185">Reference proteome</keyword>